<keyword evidence="4 7" id="KW-0808">Transferase</keyword>
<protein>
    <recommendedName>
        <fullName evidence="7">Dihydrolipoamide acetyltransferase component of pyruvate dehydrogenase complex</fullName>
        <ecNumber evidence="7">2.3.1.-</ecNumber>
    </recommendedName>
</protein>
<sequence length="427" mass="45134">MAARVVKVPDVGEGIAEVEVVEWHVKPGDEVAEDQPLATLMTDKASIEIPSPAAGRVAALGGEVGQLLAVGSMLVRFDDTAGGEAGMAERLPAAGGALADQLVEARTMPPPSARPRSEPAAPSVAPASTPRQDRPIASPAVRRRAWELGVDLKDVPPGGTAGRIVHADLDAYLARHGHRPPPAPAAAPRGAVAPRDDTEAVPVIGLRRRIAMKMQEAKRRIPHFSYVEEVDVTEVEALRAALNAKWEGERPRLTLLAFIARAIVLACAECPQLNARFDDEAGVVMRHGAVHLGVATQTAHGLMVPVLRHAEALDLWAIAREVMHLAEASRAGRVTRAELTGSTITLTSLGALGGIASTPVINHPEVAIVGVNRIVERPALRGGLVVPRLAMNLSSSFDHRVIDGIDAARFVQAIRGFLEQPATLFVG</sequence>
<dbReference type="Pfam" id="PF00364">
    <property type="entry name" value="Biotin_lipoyl"/>
    <property type="match status" value="1"/>
</dbReference>
<evidence type="ECO:0000256" key="6">
    <source>
        <dbReference type="ARBA" id="ARBA00023315"/>
    </source>
</evidence>
<dbReference type="EC" id="2.3.1.-" evidence="7"/>
<evidence type="ECO:0000256" key="7">
    <source>
        <dbReference type="RuleBase" id="RU003423"/>
    </source>
</evidence>
<evidence type="ECO:0000256" key="4">
    <source>
        <dbReference type="ARBA" id="ARBA00022679"/>
    </source>
</evidence>
<dbReference type="PROSITE" id="PS00189">
    <property type="entry name" value="LIPOYL"/>
    <property type="match status" value="1"/>
</dbReference>
<evidence type="ECO:0000256" key="3">
    <source>
        <dbReference type="ARBA" id="ARBA00011484"/>
    </source>
</evidence>
<evidence type="ECO:0000256" key="8">
    <source>
        <dbReference type="SAM" id="MobiDB-lite"/>
    </source>
</evidence>
<evidence type="ECO:0000313" key="11">
    <source>
        <dbReference type="EMBL" id="NML17917.1"/>
    </source>
</evidence>
<dbReference type="Proteomes" id="UP000574067">
    <property type="component" value="Unassembled WGS sequence"/>
</dbReference>
<dbReference type="InterPro" id="IPR001078">
    <property type="entry name" value="2-oxoacid_DH_actylTfrase"/>
</dbReference>
<dbReference type="InterPro" id="IPR004167">
    <property type="entry name" value="PSBD"/>
</dbReference>
<dbReference type="InterPro" id="IPR023213">
    <property type="entry name" value="CAT-like_dom_sf"/>
</dbReference>
<feature type="compositionally biased region" description="Low complexity" evidence="8">
    <location>
        <begin position="118"/>
        <end position="130"/>
    </location>
</feature>
<dbReference type="InterPro" id="IPR000089">
    <property type="entry name" value="Biotin_lipoyl"/>
</dbReference>
<dbReference type="InterPro" id="IPR036625">
    <property type="entry name" value="E3-bd_dom_sf"/>
</dbReference>
<dbReference type="Gene3D" id="2.40.50.100">
    <property type="match status" value="1"/>
</dbReference>
<dbReference type="EMBL" id="JABBFW010000024">
    <property type="protein sequence ID" value="NML17917.1"/>
    <property type="molecule type" value="Genomic_DNA"/>
</dbReference>
<proteinExistence type="inferred from homology"/>
<dbReference type="Pfam" id="PF00198">
    <property type="entry name" value="2-oxoacid_dh"/>
    <property type="match status" value="1"/>
</dbReference>
<dbReference type="PROSITE" id="PS51826">
    <property type="entry name" value="PSBD"/>
    <property type="match status" value="1"/>
</dbReference>
<dbReference type="Gene3D" id="3.30.559.10">
    <property type="entry name" value="Chloramphenicol acetyltransferase-like domain"/>
    <property type="match status" value="1"/>
</dbReference>
<evidence type="ECO:0000313" key="12">
    <source>
        <dbReference type="Proteomes" id="UP000574067"/>
    </source>
</evidence>
<comment type="subunit">
    <text evidence="3">Forms a 24-polypeptide structural core with octahedral symmetry.</text>
</comment>
<dbReference type="PANTHER" id="PTHR43178:SF5">
    <property type="entry name" value="LIPOAMIDE ACYLTRANSFERASE COMPONENT OF BRANCHED-CHAIN ALPHA-KETO ACID DEHYDROGENASE COMPLEX, MITOCHONDRIAL"/>
    <property type="match status" value="1"/>
</dbReference>
<feature type="domain" description="Peripheral subunit-binding (PSBD)" evidence="10">
    <location>
        <begin position="136"/>
        <end position="173"/>
    </location>
</feature>
<organism evidence="11 12">
    <name type="scientific">Azohydromonas caseinilytica</name>
    <dbReference type="NCBI Taxonomy" id="2728836"/>
    <lineage>
        <taxon>Bacteria</taxon>
        <taxon>Pseudomonadati</taxon>
        <taxon>Pseudomonadota</taxon>
        <taxon>Betaproteobacteria</taxon>
        <taxon>Burkholderiales</taxon>
        <taxon>Sphaerotilaceae</taxon>
        <taxon>Azohydromonas</taxon>
    </lineage>
</organism>
<dbReference type="Pfam" id="PF02817">
    <property type="entry name" value="E3_binding"/>
    <property type="match status" value="1"/>
</dbReference>
<dbReference type="PROSITE" id="PS50968">
    <property type="entry name" value="BIOTINYL_LIPOYL"/>
    <property type="match status" value="1"/>
</dbReference>
<dbReference type="FunFam" id="3.30.559.10:FF:000007">
    <property type="entry name" value="Dihydrolipoamide acetyltransferase component of pyruvate dehydrogenase complex"/>
    <property type="match status" value="1"/>
</dbReference>
<keyword evidence="5 7" id="KW-0450">Lipoyl</keyword>
<keyword evidence="6 7" id="KW-0012">Acyltransferase</keyword>
<feature type="domain" description="Lipoyl-binding" evidence="9">
    <location>
        <begin position="3"/>
        <end position="78"/>
    </location>
</feature>
<dbReference type="RefSeq" id="WP_169162819.1">
    <property type="nucleotide sequence ID" value="NZ_JABBFW010000024.1"/>
</dbReference>
<comment type="similarity">
    <text evidence="2 7">Belongs to the 2-oxoacid dehydrogenase family.</text>
</comment>
<dbReference type="InterPro" id="IPR003016">
    <property type="entry name" value="2-oxoA_DH_lipoyl-BS"/>
</dbReference>
<dbReference type="SUPFAM" id="SSF52777">
    <property type="entry name" value="CoA-dependent acyltransferases"/>
    <property type="match status" value="1"/>
</dbReference>
<dbReference type="GO" id="GO:0016407">
    <property type="term" value="F:acetyltransferase activity"/>
    <property type="evidence" value="ECO:0007669"/>
    <property type="project" value="TreeGrafter"/>
</dbReference>
<keyword evidence="12" id="KW-1185">Reference proteome</keyword>
<evidence type="ECO:0000259" key="9">
    <source>
        <dbReference type="PROSITE" id="PS50968"/>
    </source>
</evidence>
<name>A0A848FCH4_9BURK</name>
<dbReference type="SUPFAM" id="SSF47005">
    <property type="entry name" value="Peripheral subunit-binding domain of 2-oxo acid dehydrogenase complex"/>
    <property type="match status" value="1"/>
</dbReference>
<dbReference type="Gene3D" id="4.10.320.10">
    <property type="entry name" value="E3-binding domain"/>
    <property type="match status" value="1"/>
</dbReference>
<dbReference type="CDD" id="cd06849">
    <property type="entry name" value="lipoyl_domain"/>
    <property type="match status" value="1"/>
</dbReference>
<evidence type="ECO:0000256" key="1">
    <source>
        <dbReference type="ARBA" id="ARBA00001938"/>
    </source>
</evidence>
<comment type="caution">
    <text evidence="11">The sequence shown here is derived from an EMBL/GenBank/DDBJ whole genome shotgun (WGS) entry which is preliminary data.</text>
</comment>
<dbReference type="InterPro" id="IPR011053">
    <property type="entry name" value="Single_hybrid_motif"/>
</dbReference>
<comment type="cofactor">
    <cofactor evidence="1 7">
        <name>(R)-lipoate</name>
        <dbReference type="ChEBI" id="CHEBI:83088"/>
    </cofactor>
</comment>
<dbReference type="InterPro" id="IPR050743">
    <property type="entry name" value="2-oxoacid_DH_E2_comp"/>
</dbReference>
<dbReference type="SUPFAM" id="SSF51230">
    <property type="entry name" value="Single hybrid motif"/>
    <property type="match status" value="1"/>
</dbReference>
<gene>
    <name evidence="11" type="ORF">HHL10_23380</name>
</gene>
<dbReference type="GO" id="GO:0005737">
    <property type="term" value="C:cytoplasm"/>
    <property type="evidence" value="ECO:0007669"/>
    <property type="project" value="TreeGrafter"/>
</dbReference>
<feature type="region of interest" description="Disordered" evidence="8">
    <location>
        <begin position="107"/>
        <end position="140"/>
    </location>
</feature>
<evidence type="ECO:0000256" key="5">
    <source>
        <dbReference type="ARBA" id="ARBA00022823"/>
    </source>
</evidence>
<dbReference type="GO" id="GO:0031405">
    <property type="term" value="F:lipoic acid binding"/>
    <property type="evidence" value="ECO:0007669"/>
    <property type="project" value="TreeGrafter"/>
</dbReference>
<evidence type="ECO:0000256" key="2">
    <source>
        <dbReference type="ARBA" id="ARBA00007317"/>
    </source>
</evidence>
<reference evidence="11 12" key="1">
    <citation type="submission" date="2020-04" db="EMBL/GenBank/DDBJ databases">
        <title>Azohydromonas sp. isolated from soil.</title>
        <authorList>
            <person name="Dahal R.H."/>
        </authorList>
    </citation>
    <scope>NUCLEOTIDE SEQUENCE [LARGE SCALE GENOMIC DNA]</scope>
    <source>
        <strain evidence="11 12">G-1-1-14</strain>
    </source>
</reference>
<accession>A0A848FCH4</accession>
<evidence type="ECO:0000259" key="10">
    <source>
        <dbReference type="PROSITE" id="PS51826"/>
    </source>
</evidence>
<dbReference type="AlphaFoldDB" id="A0A848FCH4"/>
<dbReference type="PANTHER" id="PTHR43178">
    <property type="entry name" value="DIHYDROLIPOAMIDE ACETYLTRANSFERASE COMPONENT OF PYRUVATE DEHYDROGENASE COMPLEX"/>
    <property type="match status" value="1"/>
</dbReference>